<dbReference type="OrthoDB" id="10340951at2759"/>
<comment type="caution">
    <text evidence="2">The sequence shown here is derived from an EMBL/GenBank/DDBJ whole genome shotgun (WGS) entry which is preliminary data.</text>
</comment>
<keyword evidence="1" id="KW-0812">Transmembrane</keyword>
<evidence type="ECO:0000313" key="2">
    <source>
        <dbReference type="EMBL" id="PON93275.1"/>
    </source>
</evidence>
<keyword evidence="3" id="KW-1185">Reference proteome</keyword>
<dbReference type="InParanoid" id="A0A2P5F667"/>
<keyword evidence="1" id="KW-0472">Membrane</keyword>
<dbReference type="AlphaFoldDB" id="A0A2P5F667"/>
<gene>
    <name evidence="2" type="ORF">TorRG33x02_108460</name>
</gene>
<accession>A0A2P5F667</accession>
<keyword evidence="1" id="KW-1133">Transmembrane helix</keyword>
<proteinExistence type="predicted"/>
<name>A0A2P5F667_TREOI</name>
<dbReference type="Proteomes" id="UP000237000">
    <property type="component" value="Unassembled WGS sequence"/>
</dbReference>
<evidence type="ECO:0000256" key="1">
    <source>
        <dbReference type="SAM" id="Phobius"/>
    </source>
</evidence>
<feature type="transmembrane region" description="Helical" evidence="1">
    <location>
        <begin position="41"/>
        <end position="63"/>
    </location>
</feature>
<organism evidence="2 3">
    <name type="scientific">Trema orientale</name>
    <name type="common">Charcoal tree</name>
    <name type="synonym">Celtis orientalis</name>
    <dbReference type="NCBI Taxonomy" id="63057"/>
    <lineage>
        <taxon>Eukaryota</taxon>
        <taxon>Viridiplantae</taxon>
        <taxon>Streptophyta</taxon>
        <taxon>Embryophyta</taxon>
        <taxon>Tracheophyta</taxon>
        <taxon>Spermatophyta</taxon>
        <taxon>Magnoliopsida</taxon>
        <taxon>eudicotyledons</taxon>
        <taxon>Gunneridae</taxon>
        <taxon>Pentapetalae</taxon>
        <taxon>rosids</taxon>
        <taxon>fabids</taxon>
        <taxon>Rosales</taxon>
        <taxon>Cannabaceae</taxon>
        <taxon>Trema</taxon>
    </lineage>
</organism>
<protein>
    <submittedName>
        <fullName evidence="2">Uncharacterized protein</fullName>
    </submittedName>
</protein>
<reference evidence="3" key="1">
    <citation type="submission" date="2016-06" db="EMBL/GenBank/DDBJ databases">
        <title>Parallel loss of symbiosis genes in relatives of nitrogen-fixing non-legume Parasponia.</title>
        <authorList>
            <person name="Van Velzen R."/>
            <person name="Holmer R."/>
            <person name="Bu F."/>
            <person name="Rutten L."/>
            <person name="Van Zeijl A."/>
            <person name="Liu W."/>
            <person name="Santuari L."/>
            <person name="Cao Q."/>
            <person name="Sharma T."/>
            <person name="Shen D."/>
            <person name="Roswanjaya Y."/>
            <person name="Wardhani T."/>
            <person name="Kalhor M.S."/>
            <person name="Jansen J."/>
            <person name="Van den Hoogen J."/>
            <person name="Gungor B."/>
            <person name="Hartog M."/>
            <person name="Hontelez J."/>
            <person name="Verver J."/>
            <person name="Yang W.-C."/>
            <person name="Schijlen E."/>
            <person name="Repin R."/>
            <person name="Schilthuizen M."/>
            <person name="Schranz E."/>
            <person name="Heidstra R."/>
            <person name="Miyata K."/>
            <person name="Fedorova E."/>
            <person name="Kohlen W."/>
            <person name="Bisseling T."/>
            <person name="Smit S."/>
            <person name="Geurts R."/>
        </authorList>
    </citation>
    <scope>NUCLEOTIDE SEQUENCE [LARGE SCALE GENOMIC DNA]</scope>
    <source>
        <strain evidence="3">cv. RG33-2</strain>
    </source>
</reference>
<sequence length="88" mass="9904">MHYIPAPAYYSLRLLVVKIKDLALHPSSVSMKEFDVLPSDTIILIAISGFYFLSSLLMSRTVLFTGYLFKSDPCIAIFCIPKSPTWSL</sequence>
<dbReference type="EMBL" id="JXTC01000059">
    <property type="protein sequence ID" value="PON93275.1"/>
    <property type="molecule type" value="Genomic_DNA"/>
</dbReference>
<evidence type="ECO:0000313" key="3">
    <source>
        <dbReference type="Proteomes" id="UP000237000"/>
    </source>
</evidence>